<name>A0A8H6T4I5_9AGAR</name>
<dbReference type="EMBL" id="JACAZF010000002">
    <property type="protein sequence ID" value="KAF7311945.1"/>
    <property type="molecule type" value="Genomic_DNA"/>
</dbReference>
<dbReference type="Proteomes" id="UP000636479">
    <property type="component" value="Unassembled WGS sequence"/>
</dbReference>
<reference evidence="2" key="1">
    <citation type="submission" date="2020-05" db="EMBL/GenBank/DDBJ databases">
        <title>Mycena genomes resolve the evolution of fungal bioluminescence.</title>
        <authorList>
            <person name="Tsai I.J."/>
        </authorList>
    </citation>
    <scope>NUCLEOTIDE SEQUENCE</scope>
    <source>
        <strain evidence="2">171206Taipei</strain>
    </source>
</reference>
<dbReference type="GeneID" id="59341474"/>
<gene>
    <name evidence="2" type="ORF">MIND_00206000</name>
</gene>
<protein>
    <submittedName>
        <fullName evidence="2">Uncharacterized protein</fullName>
    </submittedName>
</protein>
<proteinExistence type="predicted"/>
<evidence type="ECO:0000313" key="2">
    <source>
        <dbReference type="EMBL" id="KAF7311945.1"/>
    </source>
</evidence>
<evidence type="ECO:0000256" key="1">
    <source>
        <dbReference type="SAM" id="MobiDB-lite"/>
    </source>
</evidence>
<feature type="region of interest" description="Disordered" evidence="1">
    <location>
        <begin position="87"/>
        <end position="121"/>
    </location>
</feature>
<feature type="compositionally biased region" description="Basic and acidic residues" evidence="1">
    <location>
        <begin position="108"/>
        <end position="121"/>
    </location>
</feature>
<dbReference type="RefSeq" id="XP_037224053.1">
    <property type="nucleotide sequence ID" value="XM_037358958.1"/>
</dbReference>
<organism evidence="2 3">
    <name type="scientific">Mycena indigotica</name>
    <dbReference type="NCBI Taxonomy" id="2126181"/>
    <lineage>
        <taxon>Eukaryota</taxon>
        <taxon>Fungi</taxon>
        <taxon>Dikarya</taxon>
        <taxon>Basidiomycota</taxon>
        <taxon>Agaricomycotina</taxon>
        <taxon>Agaricomycetes</taxon>
        <taxon>Agaricomycetidae</taxon>
        <taxon>Agaricales</taxon>
        <taxon>Marasmiineae</taxon>
        <taxon>Mycenaceae</taxon>
        <taxon>Mycena</taxon>
    </lineage>
</organism>
<evidence type="ECO:0000313" key="3">
    <source>
        <dbReference type="Proteomes" id="UP000636479"/>
    </source>
</evidence>
<comment type="caution">
    <text evidence="2">The sequence shown here is derived from an EMBL/GenBank/DDBJ whole genome shotgun (WGS) entry which is preliminary data.</text>
</comment>
<feature type="compositionally biased region" description="Acidic residues" evidence="1">
    <location>
        <begin position="93"/>
        <end position="107"/>
    </location>
</feature>
<dbReference type="AlphaFoldDB" id="A0A8H6T4I5"/>
<feature type="compositionally biased region" description="Polar residues" evidence="1">
    <location>
        <begin position="42"/>
        <end position="54"/>
    </location>
</feature>
<sequence>MSPAPSTKSQTDKIHRYHKHRCASRRTRCLVHNHTRLAGLTPSRSASPSCQLKTSPPKAEPRRGAVLVISYLQMEAAQFAAELEKSRGLTSDLESEYSDSDMTDLEDGVDRMEEGVRSLHL</sequence>
<feature type="region of interest" description="Disordered" evidence="1">
    <location>
        <begin position="40"/>
        <end position="59"/>
    </location>
</feature>
<accession>A0A8H6T4I5</accession>
<keyword evidence="3" id="KW-1185">Reference proteome</keyword>